<comment type="similarity">
    <text evidence="1">Belongs to the sigma-70 factor family. ECF subfamily.</text>
</comment>
<dbReference type="InterPro" id="IPR007627">
    <property type="entry name" value="RNA_pol_sigma70_r2"/>
</dbReference>
<dbReference type="SUPFAM" id="SSF88946">
    <property type="entry name" value="Sigma2 domain of RNA polymerase sigma factors"/>
    <property type="match status" value="1"/>
</dbReference>
<evidence type="ECO:0000256" key="4">
    <source>
        <dbReference type="ARBA" id="ARBA00023125"/>
    </source>
</evidence>
<proteinExistence type="inferred from homology"/>
<evidence type="ECO:0000256" key="3">
    <source>
        <dbReference type="ARBA" id="ARBA00023082"/>
    </source>
</evidence>
<dbReference type="InterPro" id="IPR013249">
    <property type="entry name" value="RNA_pol_sigma70_r4_t2"/>
</dbReference>
<dbReference type="Pfam" id="PF08281">
    <property type="entry name" value="Sigma70_r4_2"/>
    <property type="match status" value="1"/>
</dbReference>
<dbReference type="EMBL" id="BAER01000044">
    <property type="protein sequence ID" value="GAC32836.1"/>
    <property type="molecule type" value="Genomic_DNA"/>
</dbReference>
<dbReference type="GO" id="GO:0016987">
    <property type="term" value="F:sigma factor activity"/>
    <property type="evidence" value="ECO:0007669"/>
    <property type="project" value="UniProtKB-KW"/>
</dbReference>
<gene>
    <name evidence="8" type="primary">rpoE</name>
    <name evidence="8" type="ORF">GPLA_1929</name>
</gene>
<accession>K6Z9P5</accession>
<evidence type="ECO:0000256" key="2">
    <source>
        <dbReference type="ARBA" id="ARBA00023015"/>
    </source>
</evidence>
<dbReference type="Pfam" id="PF04542">
    <property type="entry name" value="Sigma70_r2"/>
    <property type="match status" value="1"/>
</dbReference>
<dbReference type="InterPro" id="IPR013325">
    <property type="entry name" value="RNA_pol_sigma_r2"/>
</dbReference>
<dbReference type="GO" id="GO:0003677">
    <property type="term" value="F:DNA binding"/>
    <property type="evidence" value="ECO:0007669"/>
    <property type="project" value="UniProtKB-KW"/>
</dbReference>
<reference evidence="9" key="1">
    <citation type="journal article" date="2014" name="Environ. Microbiol.">
        <title>Comparative genomics of the marine bacterial genus Glaciecola reveals the high degree of genomic diversity and genomic characteristic for cold adaptation.</title>
        <authorList>
            <person name="Qin Q.L."/>
            <person name="Xie B.B."/>
            <person name="Yu Y."/>
            <person name="Shu Y.L."/>
            <person name="Rong J.C."/>
            <person name="Zhang Y.J."/>
            <person name="Zhao D.L."/>
            <person name="Chen X.L."/>
            <person name="Zhang X.Y."/>
            <person name="Chen B."/>
            <person name="Zhou B.C."/>
            <person name="Zhang Y.Z."/>
        </authorList>
    </citation>
    <scope>NUCLEOTIDE SEQUENCE [LARGE SCALE GENOMIC DNA]</scope>
    <source>
        <strain evidence="9">LMG 21857</strain>
    </source>
</reference>
<dbReference type="InterPro" id="IPR014284">
    <property type="entry name" value="RNA_pol_sigma-70_dom"/>
</dbReference>
<name>K6Z9P5_9ALTE</name>
<organism evidence="8 9">
    <name type="scientific">Paraglaciecola polaris LMG 21857</name>
    <dbReference type="NCBI Taxonomy" id="1129793"/>
    <lineage>
        <taxon>Bacteria</taxon>
        <taxon>Pseudomonadati</taxon>
        <taxon>Pseudomonadota</taxon>
        <taxon>Gammaproteobacteria</taxon>
        <taxon>Alteromonadales</taxon>
        <taxon>Alteromonadaceae</taxon>
        <taxon>Paraglaciecola</taxon>
    </lineage>
</organism>
<evidence type="ECO:0000259" key="6">
    <source>
        <dbReference type="Pfam" id="PF04542"/>
    </source>
</evidence>
<keyword evidence="9" id="KW-1185">Reference proteome</keyword>
<dbReference type="GO" id="GO:0006352">
    <property type="term" value="P:DNA-templated transcription initiation"/>
    <property type="evidence" value="ECO:0007669"/>
    <property type="project" value="InterPro"/>
</dbReference>
<feature type="domain" description="RNA polymerase sigma factor 70 region 4 type 2" evidence="7">
    <location>
        <begin position="125"/>
        <end position="174"/>
    </location>
</feature>
<dbReference type="SUPFAM" id="SSF88659">
    <property type="entry name" value="Sigma3 and sigma4 domains of RNA polymerase sigma factors"/>
    <property type="match status" value="1"/>
</dbReference>
<dbReference type="Proteomes" id="UP000006322">
    <property type="component" value="Unassembled WGS sequence"/>
</dbReference>
<dbReference type="AlphaFoldDB" id="K6Z9P5"/>
<evidence type="ECO:0000256" key="1">
    <source>
        <dbReference type="ARBA" id="ARBA00010641"/>
    </source>
</evidence>
<protein>
    <submittedName>
        <fullName evidence="8">RNA polymerase sigma-70 factor, ECF subfamily</fullName>
    </submittedName>
</protein>
<dbReference type="STRING" id="1129793.GPLA_1929"/>
<evidence type="ECO:0000256" key="5">
    <source>
        <dbReference type="ARBA" id="ARBA00023163"/>
    </source>
</evidence>
<dbReference type="PANTHER" id="PTHR43133:SF8">
    <property type="entry name" value="RNA POLYMERASE SIGMA FACTOR HI_1459-RELATED"/>
    <property type="match status" value="1"/>
</dbReference>
<comment type="caution">
    <text evidence="8">The sequence shown here is derived from an EMBL/GenBank/DDBJ whole genome shotgun (WGS) entry which is preliminary data.</text>
</comment>
<evidence type="ECO:0000313" key="8">
    <source>
        <dbReference type="EMBL" id="GAC32836.1"/>
    </source>
</evidence>
<evidence type="ECO:0000313" key="9">
    <source>
        <dbReference type="Proteomes" id="UP000006322"/>
    </source>
</evidence>
<keyword evidence="5" id="KW-0804">Transcription</keyword>
<evidence type="ECO:0000259" key="7">
    <source>
        <dbReference type="Pfam" id="PF08281"/>
    </source>
</evidence>
<keyword evidence="2" id="KW-0805">Transcription regulation</keyword>
<feature type="domain" description="RNA polymerase sigma-70 region 2" evidence="6">
    <location>
        <begin position="34"/>
        <end position="101"/>
    </location>
</feature>
<keyword evidence="4" id="KW-0238">DNA-binding</keyword>
<dbReference type="NCBIfam" id="TIGR02937">
    <property type="entry name" value="sigma70-ECF"/>
    <property type="match status" value="1"/>
</dbReference>
<dbReference type="InterPro" id="IPR036388">
    <property type="entry name" value="WH-like_DNA-bd_sf"/>
</dbReference>
<dbReference type="InterPro" id="IPR013324">
    <property type="entry name" value="RNA_pol_sigma_r3/r4-like"/>
</dbReference>
<sequence length="181" mass="20682">MHGPNHLQHLTDIQLVKRTLQRRGDASLAFAKLYGRYQAKIAAYIAAKVLYNPSLVDDVLQDTFMTAWHKLEQLKEHDKFFPWVVTIARNTAMDVLREKKRVDDISHLLNQDEPETGEELDLGATEQMLANLDPVDREIVVMKAVLECSFEEISLQLGLALSATKMRYYRALDKVKSDAVI</sequence>
<dbReference type="Gene3D" id="1.10.1740.10">
    <property type="match status" value="1"/>
</dbReference>
<dbReference type="InterPro" id="IPR039425">
    <property type="entry name" value="RNA_pol_sigma-70-like"/>
</dbReference>
<dbReference type="Gene3D" id="1.10.10.10">
    <property type="entry name" value="Winged helix-like DNA-binding domain superfamily/Winged helix DNA-binding domain"/>
    <property type="match status" value="1"/>
</dbReference>
<dbReference type="PANTHER" id="PTHR43133">
    <property type="entry name" value="RNA POLYMERASE ECF-TYPE SIGMA FACTO"/>
    <property type="match status" value="1"/>
</dbReference>
<keyword evidence="3" id="KW-0731">Sigma factor</keyword>